<proteinExistence type="predicted"/>
<protein>
    <submittedName>
        <fullName evidence="1">Uncharacterized protein</fullName>
    </submittedName>
</protein>
<organism evidence="1 2">
    <name type="scientific">Tanacetum coccineum</name>
    <dbReference type="NCBI Taxonomy" id="301880"/>
    <lineage>
        <taxon>Eukaryota</taxon>
        <taxon>Viridiplantae</taxon>
        <taxon>Streptophyta</taxon>
        <taxon>Embryophyta</taxon>
        <taxon>Tracheophyta</taxon>
        <taxon>Spermatophyta</taxon>
        <taxon>Magnoliopsida</taxon>
        <taxon>eudicotyledons</taxon>
        <taxon>Gunneridae</taxon>
        <taxon>Pentapetalae</taxon>
        <taxon>asterids</taxon>
        <taxon>campanulids</taxon>
        <taxon>Asterales</taxon>
        <taxon>Asteraceae</taxon>
        <taxon>Asteroideae</taxon>
        <taxon>Anthemideae</taxon>
        <taxon>Anthemidinae</taxon>
        <taxon>Tanacetum</taxon>
    </lineage>
</organism>
<dbReference type="Proteomes" id="UP001151760">
    <property type="component" value="Unassembled WGS sequence"/>
</dbReference>
<comment type="caution">
    <text evidence="1">The sequence shown here is derived from an EMBL/GenBank/DDBJ whole genome shotgun (WGS) entry which is preliminary data.</text>
</comment>
<reference evidence="1" key="2">
    <citation type="submission" date="2022-01" db="EMBL/GenBank/DDBJ databases">
        <authorList>
            <person name="Yamashiro T."/>
            <person name="Shiraishi A."/>
            <person name="Satake H."/>
            <person name="Nakayama K."/>
        </authorList>
    </citation>
    <scope>NUCLEOTIDE SEQUENCE</scope>
</reference>
<sequence>MRNEIKARGTLLMALPNKDQIKLHSYKDAKLLMEAIEKRYGGNKESKKVQRTLLKQQYENFVGLSSEIMDQTFDSTNSNSSTNEADNIAYGVSDAHTQSNHAFGDNLSDAVICAFLASQPNSPQLAKEDLEQIHPNDLEEMDLQWEMAMLTIRGRRFIKRTGRKLDVNGQRVGFDRAPRNQENKGREINRRTMTVETPTKNALVAQDGFGGYDWSYQAEEEHPINIALMAFTSLGSSSSLDSEENNKSKSDKGYHVVPPPYTGNFIPFKPDLTFMDEIVESENMDVTTIGTPSNVIEDWISDDEREVEIIPKVKTVSSSTEKIKFVKYARETVEKVIRPVWNNSSRVNHKNFANKMTHPHPNRRFVLQAVLTRSSKINTAGANVNTAVRPVNTAGSKPTVNHPRPISNAYKKGYLQVIRPFNKYSEYKNSIFNKKVNTARVKDTTARDRAVVSENKGKGVNVVKASTC</sequence>
<evidence type="ECO:0000313" key="2">
    <source>
        <dbReference type="Proteomes" id="UP001151760"/>
    </source>
</evidence>
<gene>
    <name evidence="1" type="ORF">Tco_1066971</name>
</gene>
<name>A0ABQ5HBK4_9ASTR</name>
<accession>A0ABQ5HBK4</accession>
<evidence type="ECO:0000313" key="1">
    <source>
        <dbReference type="EMBL" id="GJT85254.1"/>
    </source>
</evidence>
<dbReference type="EMBL" id="BQNB010019432">
    <property type="protein sequence ID" value="GJT85254.1"/>
    <property type="molecule type" value="Genomic_DNA"/>
</dbReference>
<keyword evidence="2" id="KW-1185">Reference proteome</keyword>
<reference evidence="1" key="1">
    <citation type="journal article" date="2022" name="Int. J. Mol. Sci.">
        <title>Draft Genome of Tanacetum Coccineum: Genomic Comparison of Closely Related Tanacetum-Family Plants.</title>
        <authorList>
            <person name="Yamashiro T."/>
            <person name="Shiraishi A."/>
            <person name="Nakayama K."/>
            <person name="Satake H."/>
        </authorList>
    </citation>
    <scope>NUCLEOTIDE SEQUENCE</scope>
</reference>